<comment type="similarity">
    <text evidence="5">Belongs to the calreticulin family.</text>
</comment>
<evidence type="ECO:0000256" key="5">
    <source>
        <dbReference type="RuleBase" id="RU362126"/>
    </source>
</evidence>
<dbReference type="PANTHER" id="PTHR11073:SF1">
    <property type="entry name" value="CALNEXIN 14D-RELATED"/>
    <property type="match status" value="1"/>
</dbReference>
<dbReference type="Proteomes" id="UP001345219">
    <property type="component" value="Chromosome 19"/>
</dbReference>
<keyword evidence="5" id="KW-0256">Endoplasmic reticulum</keyword>
<keyword evidence="7" id="KW-1185">Reference proteome</keyword>
<evidence type="ECO:0000256" key="4">
    <source>
        <dbReference type="ARBA" id="ARBA00023136"/>
    </source>
</evidence>
<dbReference type="GO" id="GO:0005509">
    <property type="term" value="F:calcium ion binding"/>
    <property type="evidence" value="ECO:0007669"/>
    <property type="project" value="InterPro"/>
</dbReference>
<gene>
    <name evidence="6" type="ORF">SAY87_024332</name>
</gene>
<dbReference type="SUPFAM" id="SSF63887">
    <property type="entry name" value="P-domain of calnexin/calreticulin"/>
    <property type="match status" value="1"/>
</dbReference>
<dbReference type="GO" id="GO:0036503">
    <property type="term" value="P:ERAD pathway"/>
    <property type="evidence" value="ECO:0007669"/>
    <property type="project" value="TreeGrafter"/>
</dbReference>
<evidence type="ECO:0000256" key="2">
    <source>
        <dbReference type="ARBA" id="ARBA00022692"/>
    </source>
</evidence>
<proteinExistence type="inferred from homology"/>
<dbReference type="GO" id="GO:0006457">
    <property type="term" value="P:protein folding"/>
    <property type="evidence" value="ECO:0007669"/>
    <property type="project" value="InterPro"/>
</dbReference>
<dbReference type="Pfam" id="PF00262">
    <property type="entry name" value="Calreticulin"/>
    <property type="match status" value="1"/>
</dbReference>
<dbReference type="GO" id="GO:0005789">
    <property type="term" value="C:endoplasmic reticulum membrane"/>
    <property type="evidence" value="ECO:0007669"/>
    <property type="project" value="UniProtKB-SubCell"/>
</dbReference>
<keyword evidence="4" id="KW-0472">Membrane</keyword>
<reference evidence="6 7" key="1">
    <citation type="journal article" date="2023" name="Hortic Res">
        <title>Pangenome of water caltrop reveals structural variations and asymmetric subgenome divergence after allopolyploidization.</title>
        <authorList>
            <person name="Zhang X."/>
            <person name="Chen Y."/>
            <person name="Wang L."/>
            <person name="Yuan Y."/>
            <person name="Fang M."/>
            <person name="Shi L."/>
            <person name="Lu R."/>
            <person name="Comes H.P."/>
            <person name="Ma Y."/>
            <person name="Chen Y."/>
            <person name="Huang G."/>
            <person name="Zhou Y."/>
            <person name="Zheng Z."/>
            <person name="Qiu Y."/>
        </authorList>
    </citation>
    <scope>NUCLEOTIDE SEQUENCE [LARGE SCALE GENOMIC DNA]</scope>
    <source>
        <tissue evidence="6">Roots</tissue>
    </source>
</reference>
<dbReference type="PANTHER" id="PTHR11073">
    <property type="entry name" value="CALRETICULIN AND CALNEXIN"/>
    <property type="match status" value="1"/>
</dbReference>
<evidence type="ECO:0000256" key="1">
    <source>
        <dbReference type="ARBA" id="ARBA00004389"/>
    </source>
</evidence>
<dbReference type="Gene3D" id="2.10.250.10">
    <property type="entry name" value="Calreticulin/calnexin, P domain"/>
    <property type="match status" value="1"/>
</dbReference>
<name>A0AAN7GP22_9MYRT</name>
<dbReference type="InterPro" id="IPR009033">
    <property type="entry name" value="Calreticulin/calnexin_P_dom_sf"/>
</dbReference>
<sequence>MKRNPPYKRKWHAPMIHNLNYKGIWKPRDIPNPDYFELEKPDFEPISAVGWKPKFELEKEKHEEEDVVPGSDGLAGLHRIVEEAQTEQEKFPDTSDAISLTNMQGVRTVQQLLVGGQTAVLLSF</sequence>
<keyword evidence="2" id="KW-0812">Transmembrane</keyword>
<dbReference type="InterPro" id="IPR001580">
    <property type="entry name" value="Calret/calnex"/>
</dbReference>
<comment type="subcellular location">
    <subcellularLocation>
        <location evidence="1">Endoplasmic reticulum membrane</location>
        <topology evidence="1">Single-pass membrane protein</topology>
    </subcellularLocation>
</comment>
<protein>
    <submittedName>
        <fullName evidence="6">Uncharacterized protein</fullName>
    </submittedName>
</protein>
<organism evidence="6 7">
    <name type="scientific">Trapa incisa</name>
    <dbReference type="NCBI Taxonomy" id="236973"/>
    <lineage>
        <taxon>Eukaryota</taxon>
        <taxon>Viridiplantae</taxon>
        <taxon>Streptophyta</taxon>
        <taxon>Embryophyta</taxon>
        <taxon>Tracheophyta</taxon>
        <taxon>Spermatophyta</taxon>
        <taxon>Magnoliopsida</taxon>
        <taxon>eudicotyledons</taxon>
        <taxon>Gunneridae</taxon>
        <taxon>Pentapetalae</taxon>
        <taxon>rosids</taxon>
        <taxon>malvids</taxon>
        <taxon>Myrtales</taxon>
        <taxon>Lythraceae</taxon>
        <taxon>Trapa</taxon>
    </lineage>
</organism>
<evidence type="ECO:0000256" key="3">
    <source>
        <dbReference type="ARBA" id="ARBA00022989"/>
    </source>
</evidence>
<evidence type="ECO:0000313" key="6">
    <source>
        <dbReference type="EMBL" id="KAK4740744.1"/>
    </source>
</evidence>
<comment type="caution">
    <text evidence="6">The sequence shown here is derived from an EMBL/GenBank/DDBJ whole genome shotgun (WGS) entry which is preliminary data.</text>
</comment>
<dbReference type="EMBL" id="JAXIOK010000024">
    <property type="protein sequence ID" value="KAK4740744.1"/>
    <property type="molecule type" value="Genomic_DNA"/>
</dbReference>
<dbReference type="GO" id="GO:0051082">
    <property type="term" value="F:unfolded protein binding"/>
    <property type="evidence" value="ECO:0007669"/>
    <property type="project" value="InterPro"/>
</dbReference>
<accession>A0AAN7GP22</accession>
<keyword evidence="3" id="KW-1133">Transmembrane helix</keyword>
<evidence type="ECO:0000313" key="7">
    <source>
        <dbReference type="Proteomes" id="UP001345219"/>
    </source>
</evidence>
<keyword evidence="5" id="KW-0143">Chaperone</keyword>
<dbReference type="AlphaFoldDB" id="A0AAN7GP22"/>